<dbReference type="PANTHER" id="PTHR43808:SF31">
    <property type="entry name" value="N-ACETYL-L-CITRULLINE DEACETYLASE"/>
    <property type="match status" value="1"/>
</dbReference>
<keyword evidence="6" id="KW-0479">Metal-binding</keyword>
<dbReference type="EMBL" id="OBML01000011">
    <property type="protein sequence ID" value="SOC21932.1"/>
    <property type="molecule type" value="Genomic_DNA"/>
</dbReference>
<dbReference type="RefSeq" id="WP_097176042.1">
    <property type="nucleotide sequence ID" value="NZ_OBML01000011.1"/>
</dbReference>
<gene>
    <name evidence="11" type="ORF">SAMN05421512_111191</name>
</gene>
<evidence type="ECO:0000256" key="1">
    <source>
        <dbReference type="ARBA" id="ARBA00001947"/>
    </source>
</evidence>
<dbReference type="InterPro" id="IPR001261">
    <property type="entry name" value="ArgE/DapE_CS"/>
</dbReference>
<dbReference type="Gene3D" id="3.40.630.10">
    <property type="entry name" value="Zn peptidases"/>
    <property type="match status" value="1"/>
</dbReference>
<dbReference type="STRING" id="538381.GCA_001696535_01658"/>
<dbReference type="NCBIfam" id="TIGR01892">
    <property type="entry name" value="AcOrn-deacetyl"/>
    <property type="match status" value="1"/>
</dbReference>
<evidence type="ECO:0000313" key="12">
    <source>
        <dbReference type="Proteomes" id="UP000219331"/>
    </source>
</evidence>
<name>A0A285TIT5_9HYPH</name>
<dbReference type="CDD" id="cd03894">
    <property type="entry name" value="M20_ArgE"/>
    <property type="match status" value="1"/>
</dbReference>
<evidence type="ECO:0000256" key="8">
    <source>
        <dbReference type="ARBA" id="ARBA00022833"/>
    </source>
</evidence>
<feature type="domain" description="Peptidase M20 dimerisation" evidence="10">
    <location>
        <begin position="173"/>
        <end position="280"/>
    </location>
</feature>
<dbReference type="PROSITE" id="PS00759">
    <property type="entry name" value="ARGE_DAPE_CPG2_2"/>
    <property type="match status" value="1"/>
</dbReference>
<dbReference type="InterPro" id="IPR036264">
    <property type="entry name" value="Bact_exopeptidase_dim_dom"/>
</dbReference>
<reference evidence="11 12" key="1">
    <citation type="submission" date="2017-08" db="EMBL/GenBank/DDBJ databases">
        <authorList>
            <person name="de Groot N.N."/>
        </authorList>
    </citation>
    <scope>NUCLEOTIDE SEQUENCE [LARGE SCALE GENOMIC DNA]</scope>
    <source>
        <strain evidence="11 12">USBA 352</strain>
    </source>
</reference>
<organism evidence="11 12">
    <name type="scientific">Stappia indica</name>
    <dbReference type="NCBI Taxonomy" id="538381"/>
    <lineage>
        <taxon>Bacteria</taxon>
        <taxon>Pseudomonadati</taxon>
        <taxon>Pseudomonadota</taxon>
        <taxon>Alphaproteobacteria</taxon>
        <taxon>Hyphomicrobiales</taxon>
        <taxon>Stappiaceae</taxon>
        <taxon>Stappia</taxon>
    </lineage>
</organism>
<dbReference type="GO" id="GO:0046872">
    <property type="term" value="F:metal ion binding"/>
    <property type="evidence" value="ECO:0007669"/>
    <property type="project" value="UniProtKB-KW"/>
</dbReference>
<keyword evidence="8" id="KW-0862">Zinc</keyword>
<dbReference type="InterPro" id="IPR050072">
    <property type="entry name" value="Peptidase_M20A"/>
</dbReference>
<dbReference type="PROSITE" id="PS00758">
    <property type="entry name" value="ARGE_DAPE_CPG2_1"/>
    <property type="match status" value="1"/>
</dbReference>
<dbReference type="InterPro" id="IPR011650">
    <property type="entry name" value="Peptidase_M20_dimer"/>
</dbReference>
<dbReference type="AlphaFoldDB" id="A0A285TIT5"/>
<dbReference type="InterPro" id="IPR002933">
    <property type="entry name" value="Peptidase_M20"/>
</dbReference>
<comment type="similarity">
    <text evidence="2">Belongs to the peptidase M20A family. ArgE subfamily.</text>
</comment>
<dbReference type="OrthoDB" id="9809784at2"/>
<dbReference type="Pfam" id="PF01546">
    <property type="entry name" value="Peptidase_M20"/>
    <property type="match status" value="1"/>
</dbReference>
<dbReference type="Proteomes" id="UP000219331">
    <property type="component" value="Unassembled WGS sequence"/>
</dbReference>
<protein>
    <submittedName>
        <fullName evidence="11">Acetylornithine deacetylase</fullName>
    </submittedName>
</protein>
<evidence type="ECO:0000256" key="7">
    <source>
        <dbReference type="ARBA" id="ARBA00022801"/>
    </source>
</evidence>
<keyword evidence="7" id="KW-0378">Hydrolase</keyword>
<keyword evidence="3" id="KW-0963">Cytoplasm</keyword>
<keyword evidence="12" id="KW-1185">Reference proteome</keyword>
<sequence>MSRQYSSQEMLARLVAFPTVSSNSNLDLIDFVETYLAGHGIASQRVPDATGTKAALHAVIGPQKDGGVALSAHTDVVPVEGQAWSSDPFTLREAGGRLYGRGTCDMKGFAAVALAAVPQMIAAPLTRPIHIALSYDEEVGCVGAPPMIDSMLRSGPKPSMVVVGEPSNMRVITAHKGTAVIRVTVRGHSVHSSQWDRGVSAIAHAARIISWLDDRTRENQAAADPALAMDPPFTTLHCGVVEGGTAANIVSRSCSFFCDIRTVPGDTLDAWLDRLGGFIRTQIEPGMHAIHPDTGVTVEQLAYAPALSEEHDGPAEALARRLTGDNGRHMVVYGTEAGQFQERGISAVVCGPGSIDQAHQPDEYIETSEIAAADSFVSRLIADMCR</sequence>
<evidence type="ECO:0000259" key="10">
    <source>
        <dbReference type="Pfam" id="PF07687"/>
    </source>
</evidence>
<dbReference type="Pfam" id="PF07687">
    <property type="entry name" value="M20_dimer"/>
    <property type="match status" value="1"/>
</dbReference>
<dbReference type="Gene3D" id="3.30.70.360">
    <property type="match status" value="1"/>
</dbReference>
<dbReference type="SUPFAM" id="SSF55031">
    <property type="entry name" value="Bacterial exopeptidase dimerisation domain"/>
    <property type="match status" value="1"/>
</dbReference>
<keyword evidence="9" id="KW-0170">Cobalt</keyword>
<keyword evidence="4" id="KW-0055">Arginine biosynthesis</keyword>
<accession>A0A285TIT5</accession>
<dbReference type="GO" id="GO:0008777">
    <property type="term" value="F:acetylornithine deacetylase activity"/>
    <property type="evidence" value="ECO:0007669"/>
    <property type="project" value="TreeGrafter"/>
</dbReference>
<dbReference type="SUPFAM" id="SSF53187">
    <property type="entry name" value="Zn-dependent exopeptidases"/>
    <property type="match status" value="1"/>
</dbReference>
<evidence type="ECO:0000313" key="11">
    <source>
        <dbReference type="EMBL" id="SOC21932.1"/>
    </source>
</evidence>
<dbReference type="GO" id="GO:0006526">
    <property type="term" value="P:L-arginine biosynthetic process"/>
    <property type="evidence" value="ECO:0007669"/>
    <property type="project" value="UniProtKB-KW"/>
</dbReference>
<evidence type="ECO:0000256" key="5">
    <source>
        <dbReference type="ARBA" id="ARBA00022605"/>
    </source>
</evidence>
<evidence type="ECO:0000256" key="6">
    <source>
        <dbReference type="ARBA" id="ARBA00022723"/>
    </source>
</evidence>
<comment type="cofactor">
    <cofactor evidence="1">
        <name>Zn(2+)</name>
        <dbReference type="ChEBI" id="CHEBI:29105"/>
    </cofactor>
</comment>
<proteinExistence type="inferred from homology"/>
<dbReference type="InterPro" id="IPR010169">
    <property type="entry name" value="AcOrn-deacetyl"/>
</dbReference>
<evidence type="ECO:0000256" key="4">
    <source>
        <dbReference type="ARBA" id="ARBA00022571"/>
    </source>
</evidence>
<dbReference type="PANTHER" id="PTHR43808">
    <property type="entry name" value="ACETYLORNITHINE DEACETYLASE"/>
    <property type="match status" value="1"/>
</dbReference>
<evidence type="ECO:0000256" key="2">
    <source>
        <dbReference type="ARBA" id="ARBA00005691"/>
    </source>
</evidence>
<evidence type="ECO:0000256" key="9">
    <source>
        <dbReference type="ARBA" id="ARBA00023285"/>
    </source>
</evidence>
<dbReference type="NCBIfam" id="NF005710">
    <property type="entry name" value="PRK07522.1"/>
    <property type="match status" value="1"/>
</dbReference>
<keyword evidence="5" id="KW-0028">Amino-acid biosynthesis</keyword>
<evidence type="ECO:0000256" key="3">
    <source>
        <dbReference type="ARBA" id="ARBA00022490"/>
    </source>
</evidence>